<organism evidence="1 2">
    <name type="scientific">Gymnopilus junonius</name>
    <name type="common">Spectacular rustgill mushroom</name>
    <name type="synonym">Gymnopilus spectabilis subsp. junonius</name>
    <dbReference type="NCBI Taxonomy" id="109634"/>
    <lineage>
        <taxon>Eukaryota</taxon>
        <taxon>Fungi</taxon>
        <taxon>Dikarya</taxon>
        <taxon>Basidiomycota</taxon>
        <taxon>Agaricomycotina</taxon>
        <taxon>Agaricomycetes</taxon>
        <taxon>Agaricomycetidae</taxon>
        <taxon>Agaricales</taxon>
        <taxon>Agaricineae</taxon>
        <taxon>Hymenogastraceae</taxon>
        <taxon>Gymnopilus</taxon>
    </lineage>
</organism>
<dbReference type="OrthoDB" id="2728078at2759"/>
<keyword evidence="2" id="KW-1185">Reference proteome</keyword>
<protein>
    <submittedName>
        <fullName evidence="1">Uncharacterized protein</fullName>
    </submittedName>
</protein>
<feature type="non-terminal residue" evidence="1">
    <location>
        <position position="219"/>
    </location>
</feature>
<dbReference type="Proteomes" id="UP000724874">
    <property type="component" value="Unassembled WGS sequence"/>
</dbReference>
<accession>A0A9P5NKL4</accession>
<evidence type="ECO:0000313" key="1">
    <source>
        <dbReference type="EMBL" id="KAF8895864.1"/>
    </source>
</evidence>
<name>A0A9P5NKL4_GYMJU</name>
<sequence>MWLKSYLNLGPTRPIWALVADALIATNQPTSERNVESEVKFNYFLQSWKTSQVGKIPRTIKGLLTTAKKFGLRPEGLIFSKEIRCSMPIWYHCEANPRLKRMINRTRASLCLRKQHKIKTVGEMEKVADCLNNPQHEDNEMCQCESCCEAGDIEIDCPRPHECFKRAKQILDTLPPKWHPKTLYPIEEEANNNEQNEIWFKKDMIINGNLGDTFRIFTE</sequence>
<reference evidence="1" key="1">
    <citation type="submission" date="2020-11" db="EMBL/GenBank/DDBJ databases">
        <authorList>
            <consortium name="DOE Joint Genome Institute"/>
            <person name="Ahrendt S."/>
            <person name="Riley R."/>
            <person name="Andreopoulos W."/>
            <person name="LaButti K."/>
            <person name="Pangilinan J."/>
            <person name="Ruiz-duenas F.J."/>
            <person name="Barrasa J.M."/>
            <person name="Sanchez-Garcia M."/>
            <person name="Camarero S."/>
            <person name="Miyauchi S."/>
            <person name="Serrano A."/>
            <person name="Linde D."/>
            <person name="Babiker R."/>
            <person name="Drula E."/>
            <person name="Ayuso-Fernandez I."/>
            <person name="Pacheco R."/>
            <person name="Padilla G."/>
            <person name="Ferreira P."/>
            <person name="Barriuso J."/>
            <person name="Kellner H."/>
            <person name="Castanera R."/>
            <person name="Alfaro M."/>
            <person name="Ramirez L."/>
            <person name="Pisabarro A.G."/>
            <person name="Kuo A."/>
            <person name="Tritt A."/>
            <person name="Lipzen A."/>
            <person name="He G."/>
            <person name="Yan M."/>
            <person name="Ng V."/>
            <person name="Cullen D."/>
            <person name="Martin F."/>
            <person name="Rosso M.-N."/>
            <person name="Henrissat B."/>
            <person name="Hibbett D."/>
            <person name="Martinez A.T."/>
            <person name="Grigoriev I.V."/>
        </authorList>
    </citation>
    <scope>NUCLEOTIDE SEQUENCE</scope>
    <source>
        <strain evidence="1">AH 44721</strain>
    </source>
</reference>
<proteinExistence type="predicted"/>
<comment type="caution">
    <text evidence="1">The sequence shown here is derived from an EMBL/GenBank/DDBJ whole genome shotgun (WGS) entry which is preliminary data.</text>
</comment>
<dbReference type="AlphaFoldDB" id="A0A9P5NKL4"/>
<dbReference type="EMBL" id="JADNYJ010000060">
    <property type="protein sequence ID" value="KAF8895864.1"/>
    <property type="molecule type" value="Genomic_DNA"/>
</dbReference>
<evidence type="ECO:0000313" key="2">
    <source>
        <dbReference type="Proteomes" id="UP000724874"/>
    </source>
</evidence>
<gene>
    <name evidence="1" type="ORF">CPB84DRAFT_1682116</name>
</gene>